<proteinExistence type="inferred from homology"/>
<sequence length="317" mass="34361">MLRYASLKLGRALIVVWGAFTASFILLYLLPTSPIELLFPPDERATIDPQAFAQMERAYGFDEPEWRQYLDRLLAALRGDFGTSVSTDQPVVDAIGDALPKTVVLAAAALVVAVLFALAVAWVATYLRSAWLRNLIASVPPLLVSFPSFLLGLIIIKVFSFQLGWFPPISSQGWKGLVLPAVALAIPVSGPIAQLLLRNFHTEYASPYVLTAYSKGLRKGTVINTEVLRNASLPALTQGGIIVGELLAGAVITETIFSRAGIGRLTEQAVRAQDVPVVQGIVMFVALCFVTVNFLVDISYPLIDPRLRAVPERGVTT</sequence>
<dbReference type="PANTHER" id="PTHR43163:SF6">
    <property type="entry name" value="DIPEPTIDE TRANSPORT SYSTEM PERMEASE PROTEIN DPPB-RELATED"/>
    <property type="match status" value="1"/>
</dbReference>
<evidence type="ECO:0000256" key="3">
    <source>
        <dbReference type="ARBA" id="ARBA00022475"/>
    </source>
</evidence>
<feature type="transmembrane region" description="Helical" evidence="7">
    <location>
        <begin position="12"/>
        <end position="30"/>
    </location>
</feature>
<keyword evidence="2 7" id="KW-0813">Transport</keyword>
<evidence type="ECO:0000256" key="2">
    <source>
        <dbReference type="ARBA" id="ARBA00022448"/>
    </source>
</evidence>
<evidence type="ECO:0000256" key="1">
    <source>
        <dbReference type="ARBA" id="ARBA00004651"/>
    </source>
</evidence>
<dbReference type="InterPro" id="IPR000515">
    <property type="entry name" value="MetI-like"/>
</dbReference>
<accession>A0ABV3FR23</accession>
<dbReference type="Proteomes" id="UP001551695">
    <property type="component" value="Unassembled WGS sequence"/>
</dbReference>
<dbReference type="PANTHER" id="PTHR43163">
    <property type="entry name" value="DIPEPTIDE TRANSPORT SYSTEM PERMEASE PROTEIN DPPB-RELATED"/>
    <property type="match status" value="1"/>
</dbReference>
<reference evidence="9 10" key="1">
    <citation type="submission" date="2024-06" db="EMBL/GenBank/DDBJ databases">
        <title>The Natural Products Discovery Center: Release of the First 8490 Sequenced Strains for Exploring Actinobacteria Biosynthetic Diversity.</title>
        <authorList>
            <person name="Kalkreuter E."/>
            <person name="Kautsar S.A."/>
            <person name="Yang D."/>
            <person name="Bader C.D."/>
            <person name="Teijaro C.N."/>
            <person name="Fluegel L."/>
            <person name="Davis C.M."/>
            <person name="Simpson J.R."/>
            <person name="Lauterbach L."/>
            <person name="Steele A.D."/>
            <person name="Gui C."/>
            <person name="Meng S."/>
            <person name="Li G."/>
            <person name="Viehrig K."/>
            <person name="Ye F."/>
            <person name="Su P."/>
            <person name="Kiefer A.F."/>
            <person name="Nichols A."/>
            <person name="Cepeda A.J."/>
            <person name="Yan W."/>
            <person name="Fan B."/>
            <person name="Jiang Y."/>
            <person name="Adhikari A."/>
            <person name="Zheng C.-J."/>
            <person name="Schuster L."/>
            <person name="Cowan T.M."/>
            <person name="Smanski M.J."/>
            <person name="Chevrette M.G."/>
            <person name="De Carvalho L.P.S."/>
            <person name="Shen B."/>
        </authorList>
    </citation>
    <scope>NUCLEOTIDE SEQUENCE [LARGE SCALE GENOMIC DNA]</scope>
    <source>
        <strain evidence="9 10">NPDC050403</strain>
    </source>
</reference>
<comment type="similarity">
    <text evidence="7">Belongs to the binding-protein-dependent transport system permease family.</text>
</comment>
<keyword evidence="3" id="KW-1003">Cell membrane</keyword>
<feature type="domain" description="ABC transmembrane type-1" evidence="8">
    <location>
        <begin position="99"/>
        <end position="300"/>
    </location>
</feature>
<evidence type="ECO:0000313" key="10">
    <source>
        <dbReference type="Proteomes" id="UP001551695"/>
    </source>
</evidence>
<dbReference type="Pfam" id="PF00528">
    <property type="entry name" value="BPD_transp_1"/>
    <property type="match status" value="1"/>
</dbReference>
<name>A0ABV3FR23_9NOCA</name>
<feature type="transmembrane region" description="Helical" evidence="7">
    <location>
        <begin position="177"/>
        <end position="197"/>
    </location>
</feature>
<evidence type="ECO:0000256" key="4">
    <source>
        <dbReference type="ARBA" id="ARBA00022692"/>
    </source>
</evidence>
<keyword evidence="6 7" id="KW-0472">Membrane</keyword>
<feature type="transmembrane region" description="Helical" evidence="7">
    <location>
        <begin position="281"/>
        <end position="303"/>
    </location>
</feature>
<keyword evidence="10" id="KW-1185">Reference proteome</keyword>
<dbReference type="EMBL" id="JBFAKC010000004">
    <property type="protein sequence ID" value="MEV0707862.1"/>
    <property type="molecule type" value="Genomic_DNA"/>
</dbReference>
<dbReference type="Gene3D" id="1.10.3720.10">
    <property type="entry name" value="MetI-like"/>
    <property type="match status" value="1"/>
</dbReference>
<dbReference type="SUPFAM" id="SSF161098">
    <property type="entry name" value="MetI-like"/>
    <property type="match status" value="1"/>
</dbReference>
<protein>
    <submittedName>
        <fullName evidence="9">ABC transporter permease</fullName>
    </submittedName>
</protein>
<evidence type="ECO:0000313" key="9">
    <source>
        <dbReference type="EMBL" id="MEV0707862.1"/>
    </source>
</evidence>
<gene>
    <name evidence="9" type="ORF">AB0I48_09885</name>
</gene>
<dbReference type="RefSeq" id="WP_109525901.1">
    <property type="nucleotide sequence ID" value="NZ_JBEXKW010000015.1"/>
</dbReference>
<keyword evidence="4 7" id="KW-0812">Transmembrane</keyword>
<evidence type="ECO:0000256" key="7">
    <source>
        <dbReference type="RuleBase" id="RU363032"/>
    </source>
</evidence>
<evidence type="ECO:0000256" key="6">
    <source>
        <dbReference type="ARBA" id="ARBA00023136"/>
    </source>
</evidence>
<feature type="transmembrane region" description="Helical" evidence="7">
    <location>
        <begin position="103"/>
        <end position="127"/>
    </location>
</feature>
<keyword evidence="5 7" id="KW-1133">Transmembrane helix</keyword>
<comment type="subcellular location">
    <subcellularLocation>
        <location evidence="1 7">Cell membrane</location>
        <topology evidence="1 7">Multi-pass membrane protein</topology>
    </subcellularLocation>
</comment>
<evidence type="ECO:0000256" key="5">
    <source>
        <dbReference type="ARBA" id="ARBA00022989"/>
    </source>
</evidence>
<comment type="caution">
    <text evidence="9">The sequence shown here is derived from an EMBL/GenBank/DDBJ whole genome shotgun (WGS) entry which is preliminary data.</text>
</comment>
<dbReference type="InterPro" id="IPR035906">
    <property type="entry name" value="MetI-like_sf"/>
</dbReference>
<feature type="transmembrane region" description="Helical" evidence="7">
    <location>
        <begin position="139"/>
        <end position="165"/>
    </location>
</feature>
<dbReference type="PROSITE" id="PS50928">
    <property type="entry name" value="ABC_TM1"/>
    <property type="match status" value="1"/>
</dbReference>
<evidence type="ECO:0000259" key="8">
    <source>
        <dbReference type="PROSITE" id="PS50928"/>
    </source>
</evidence>
<organism evidence="9 10">
    <name type="scientific">Nocardia aurea</name>
    <dbReference type="NCBI Taxonomy" id="2144174"/>
    <lineage>
        <taxon>Bacteria</taxon>
        <taxon>Bacillati</taxon>
        <taxon>Actinomycetota</taxon>
        <taxon>Actinomycetes</taxon>
        <taxon>Mycobacteriales</taxon>
        <taxon>Nocardiaceae</taxon>
        <taxon>Nocardia</taxon>
    </lineage>
</organism>